<organism evidence="1 2">
    <name type="scientific">Flavobacterium flavipallidum</name>
    <dbReference type="NCBI Taxonomy" id="3139140"/>
    <lineage>
        <taxon>Bacteria</taxon>
        <taxon>Pseudomonadati</taxon>
        <taxon>Bacteroidota</taxon>
        <taxon>Flavobacteriia</taxon>
        <taxon>Flavobacteriales</taxon>
        <taxon>Flavobacteriaceae</taxon>
        <taxon>Flavobacterium</taxon>
    </lineage>
</organism>
<name>A0ABU9HQ09_9FLAO</name>
<comment type="caution">
    <text evidence="1">The sequence shown here is derived from an EMBL/GenBank/DDBJ whole genome shotgun (WGS) entry which is preliminary data.</text>
</comment>
<accession>A0ABU9HQ09</accession>
<gene>
    <name evidence="1" type="ORF">AAEO59_14355</name>
</gene>
<reference evidence="1 2" key="1">
    <citation type="submission" date="2024-04" db="EMBL/GenBank/DDBJ databases">
        <title>Flavobacterium sp. DGU99 16S ribosomal RNA gene Genome sequencing and assembly.</title>
        <authorList>
            <person name="Park S."/>
        </authorList>
    </citation>
    <scope>NUCLEOTIDE SEQUENCE [LARGE SCALE GENOMIC DNA]</scope>
    <source>
        <strain evidence="1 2">DGU99</strain>
    </source>
</reference>
<evidence type="ECO:0000313" key="1">
    <source>
        <dbReference type="EMBL" id="MEL1242237.1"/>
    </source>
</evidence>
<dbReference type="EMBL" id="JBBYHU010000037">
    <property type="protein sequence ID" value="MEL1242237.1"/>
    <property type="molecule type" value="Genomic_DNA"/>
</dbReference>
<dbReference type="Proteomes" id="UP001398556">
    <property type="component" value="Unassembled WGS sequence"/>
</dbReference>
<keyword evidence="2" id="KW-1185">Reference proteome</keyword>
<protein>
    <submittedName>
        <fullName evidence="1">Uncharacterized protein</fullName>
    </submittedName>
</protein>
<evidence type="ECO:0000313" key="2">
    <source>
        <dbReference type="Proteomes" id="UP001398556"/>
    </source>
</evidence>
<dbReference type="RefSeq" id="WP_341701438.1">
    <property type="nucleotide sequence ID" value="NZ_JBBYHU010000037.1"/>
</dbReference>
<sequence>MKRKSQSMIAVIALMIIGYNLSAQTEIIYDFNTDLGGVTVLENAESELVQQLAIMAKYFQF</sequence>
<proteinExistence type="predicted"/>